<evidence type="ECO:0000256" key="5">
    <source>
        <dbReference type="ARBA" id="ARBA00025751"/>
    </source>
</evidence>
<dbReference type="EMBL" id="KN837420">
    <property type="protein sequence ID" value="KIJ25333.1"/>
    <property type="molecule type" value="Genomic_DNA"/>
</dbReference>
<dbReference type="AlphaFoldDB" id="A0A0C9T8J0"/>
<dbReference type="OrthoDB" id="10248581at2759"/>
<accession>A0A0C9T8J0</accession>
<keyword evidence="2" id="KW-0240">DNA-directed RNA polymerase</keyword>
<feature type="domain" description="DNA-directed RNA polymerase RBP11-like dimerisation" evidence="7">
    <location>
        <begin position="30"/>
        <end position="102"/>
    </location>
</feature>
<evidence type="ECO:0000313" key="9">
    <source>
        <dbReference type="EMBL" id="KIJ37013.1"/>
    </source>
</evidence>
<evidence type="ECO:0000256" key="1">
    <source>
        <dbReference type="ARBA" id="ARBA00004123"/>
    </source>
</evidence>
<dbReference type="InterPro" id="IPR036603">
    <property type="entry name" value="RBP11-like"/>
</dbReference>
<dbReference type="InterPro" id="IPR037685">
    <property type="entry name" value="RBP11"/>
</dbReference>
<dbReference type="EMBL" id="KN837173">
    <property type="protein sequence ID" value="KIJ37013.1"/>
    <property type="molecule type" value="Genomic_DNA"/>
</dbReference>
<evidence type="ECO:0000256" key="3">
    <source>
        <dbReference type="ARBA" id="ARBA00023163"/>
    </source>
</evidence>
<evidence type="ECO:0000256" key="2">
    <source>
        <dbReference type="ARBA" id="ARBA00022478"/>
    </source>
</evidence>
<comment type="subcellular location">
    <subcellularLocation>
        <location evidence="1">Nucleus</location>
    </subcellularLocation>
</comment>
<evidence type="ECO:0000313" key="10">
    <source>
        <dbReference type="Proteomes" id="UP000054279"/>
    </source>
</evidence>
<dbReference type="InterPro" id="IPR022905">
    <property type="entry name" value="Rpo11-like"/>
</dbReference>
<keyword evidence="4" id="KW-0539">Nucleus</keyword>
<dbReference type="Gene3D" id="3.30.1360.10">
    <property type="entry name" value="RNA polymerase, RBP11-like subunit"/>
    <property type="match status" value="1"/>
</dbReference>
<dbReference type="GO" id="GO:0046983">
    <property type="term" value="F:protein dimerization activity"/>
    <property type="evidence" value="ECO:0007669"/>
    <property type="project" value="InterPro"/>
</dbReference>
<dbReference type="InterPro" id="IPR009025">
    <property type="entry name" value="RBP11-like_dimer"/>
</dbReference>
<proteinExistence type="inferred from homology"/>
<dbReference type="HOGENOM" id="CLU_090381_2_0_1"/>
<comment type="similarity">
    <text evidence="5">Belongs to the archaeal Rpo11/eukaryotic RPB11/RPC19 RNA polymerase subunit family.</text>
</comment>
<keyword evidence="3" id="KW-0804">Transcription</keyword>
<dbReference type="CDD" id="cd06926">
    <property type="entry name" value="RNAP_II_RPB11"/>
    <property type="match status" value="1"/>
</dbReference>
<dbReference type="Pfam" id="PF13656">
    <property type="entry name" value="RNA_pol_L_2"/>
    <property type="match status" value="1"/>
</dbReference>
<gene>
    <name evidence="9" type="ORF">M422DRAFT_178612</name>
    <name evidence="8" type="ORF">M422DRAFT_193587</name>
</gene>
<evidence type="ECO:0000256" key="6">
    <source>
        <dbReference type="SAM" id="MobiDB-lite"/>
    </source>
</evidence>
<evidence type="ECO:0000313" key="8">
    <source>
        <dbReference type="EMBL" id="KIJ25333.1"/>
    </source>
</evidence>
<protein>
    <recommendedName>
        <fullName evidence="7">DNA-directed RNA polymerase RBP11-like dimerisation domain-containing protein</fullName>
    </recommendedName>
</protein>
<reference evidence="8 10" key="1">
    <citation type="submission" date="2014-06" db="EMBL/GenBank/DDBJ databases">
        <title>Evolutionary Origins and Diversification of the Mycorrhizal Mutualists.</title>
        <authorList>
            <consortium name="DOE Joint Genome Institute"/>
            <consortium name="Mycorrhizal Genomics Consortium"/>
            <person name="Kohler A."/>
            <person name="Kuo A."/>
            <person name="Nagy L.G."/>
            <person name="Floudas D."/>
            <person name="Copeland A."/>
            <person name="Barry K.W."/>
            <person name="Cichocki N."/>
            <person name="Veneault-Fourrey C."/>
            <person name="LaButti K."/>
            <person name="Lindquist E.A."/>
            <person name="Lipzen A."/>
            <person name="Lundell T."/>
            <person name="Morin E."/>
            <person name="Murat C."/>
            <person name="Riley R."/>
            <person name="Ohm R."/>
            <person name="Sun H."/>
            <person name="Tunlid A."/>
            <person name="Henrissat B."/>
            <person name="Grigoriev I.V."/>
            <person name="Hibbett D.S."/>
            <person name="Martin F."/>
        </authorList>
    </citation>
    <scope>NUCLEOTIDE SEQUENCE [LARGE SCALE GENOMIC DNA]</scope>
    <source>
        <strain evidence="8 10">SS14</strain>
    </source>
</reference>
<evidence type="ECO:0000259" key="7">
    <source>
        <dbReference type="Pfam" id="PF13656"/>
    </source>
</evidence>
<dbReference type="HAMAP" id="MF_00261">
    <property type="entry name" value="RNApol_arch_Rpo11"/>
    <property type="match status" value="1"/>
</dbReference>
<sequence length="148" mass="16359">MNQPNRHEWFVLEDGEKGVEVIEDTKIPNAATIKIYKQDHTLANMLRAQLLALPCILFAGYRVPHPLNPHFLLKIQTDGSIRPVEALEQAGNALLKLIADLQMKFKAEFSYKDVEGDAAAPEDPYGALPTGMGSSAWGASSRDYADYS</sequence>
<dbReference type="GO" id="GO:0003899">
    <property type="term" value="F:DNA-directed RNA polymerase activity"/>
    <property type="evidence" value="ECO:0007669"/>
    <property type="project" value="InterPro"/>
</dbReference>
<name>A0A0C9T8J0_SPHS4</name>
<dbReference type="PANTHER" id="PTHR13946:SF16">
    <property type="entry name" value="DNA-DIRECTED RNA POLYMERASE II SUBUNIT RPB11"/>
    <property type="match status" value="1"/>
</dbReference>
<dbReference type="Proteomes" id="UP000054279">
    <property type="component" value="Unassembled WGS sequence"/>
</dbReference>
<dbReference type="GO" id="GO:0006366">
    <property type="term" value="P:transcription by RNA polymerase II"/>
    <property type="evidence" value="ECO:0007669"/>
    <property type="project" value="InterPro"/>
</dbReference>
<dbReference type="SUPFAM" id="SSF55257">
    <property type="entry name" value="RBP11-like subunits of RNA polymerase"/>
    <property type="match status" value="1"/>
</dbReference>
<organism evidence="8 10">
    <name type="scientific">Sphaerobolus stellatus (strain SS14)</name>
    <dbReference type="NCBI Taxonomy" id="990650"/>
    <lineage>
        <taxon>Eukaryota</taxon>
        <taxon>Fungi</taxon>
        <taxon>Dikarya</taxon>
        <taxon>Basidiomycota</taxon>
        <taxon>Agaricomycotina</taxon>
        <taxon>Agaricomycetes</taxon>
        <taxon>Phallomycetidae</taxon>
        <taxon>Geastrales</taxon>
        <taxon>Sphaerobolaceae</taxon>
        <taxon>Sphaerobolus</taxon>
    </lineage>
</organism>
<keyword evidence="10" id="KW-1185">Reference proteome</keyword>
<feature type="region of interest" description="Disordered" evidence="6">
    <location>
        <begin position="122"/>
        <end position="148"/>
    </location>
</feature>
<dbReference type="PANTHER" id="PTHR13946">
    <property type="entry name" value="DNA-DIRECTED RNA POLYMERASE I,II,III"/>
    <property type="match status" value="1"/>
</dbReference>
<evidence type="ECO:0000256" key="4">
    <source>
        <dbReference type="ARBA" id="ARBA00023242"/>
    </source>
</evidence>
<dbReference type="GO" id="GO:0005665">
    <property type="term" value="C:RNA polymerase II, core complex"/>
    <property type="evidence" value="ECO:0007669"/>
    <property type="project" value="InterPro"/>
</dbReference>